<reference evidence="2 3" key="1">
    <citation type="journal article" date="2009" name="BMC Genomics">
        <title>The complete genome sequence of Xanthomonas albilineans provides new insights into the reductive genome evolution of the xylem-limited Xanthomonadaceae.</title>
        <authorList>
            <person name="Pieretti I."/>
            <person name="Royer M."/>
            <person name="Barbe V."/>
            <person name="Carrere S."/>
            <person name="Koebnik R."/>
            <person name="Cociancich S."/>
            <person name="Couloux A."/>
            <person name="Darrasse A."/>
            <person name="Gouzy J."/>
            <person name="Jacques M.A."/>
            <person name="Lauber E."/>
            <person name="Manceau C."/>
            <person name="Mangenot S."/>
            <person name="Poussier S."/>
            <person name="Segurens B."/>
            <person name="Szurek B."/>
            <person name="Verdier V."/>
            <person name="Arlat M."/>
            <person name="Rott P."/>
        </authorList>
    </citation>
    <scope>NUCLEOTIDE SEQUENCE [LARGE SCALE GENOMIC DNA]</scope>
    <source>
        <strain evidence="3">GPE PC73 / CFBP 7063</strain>
    </source>
</reference>
<feature type="chain" id="PRO_5003038134" description="Secreted protein" evidence="1">
    <location>
        <begin position="32"/>
        <end position="144"/>
    </location>
</feature>
<dbReference type="KEGG" id="xal:XALC_2798"/>
<gene>
    <name evidence="2" type="ordered locus">XALc_2798</name>
</gene>
<protein>
    <recommendedName>
        <fullName evidence="4">Secreted protein</fullName>
    </recommendedName>
</protein>
<evidence type="ECO:0000256" key="1">
    <source>
        <dbReference type="SAM" id="SignalP"/>
    </source>
</evidence>
<dbReference type="Proteomes" id="UP000001890">
    <property type="component" value="Chromosome"/>
</dbReference>
<evidence type="ECO:0000313" key="2">
    <source>
        <dbReference type="EMBL" id="CBA17275.1"/>
    </source>
</evidence>
<keyword evidence="3" id="KW-1185">Reference proteome</keyword>
<dbReference type="RefSeq" id="WP_012917268.1">
    <property type="nucleotide sequence ID" value="NC_013722.1"/>
</dbReference>
<organism evidence="2 3">
    <name type="scientific">Xanthomonas albilineans (strain GPE PC73 / CFBP 7063)</name>
    <dbReference type="NCBI Taxonomy" id="380358"/>
    <lineage>
        <taxon>Bacteria</taxon>
        <taxon>Pseudomonadati</taxon>
        <taxon>Pseudomonadota</taxon>
        <taxon>Gammaproteobacteria</taxon>
        <taxon>Lysobacterales</taxon>
        <taxon>Lysobacteraceae</taxon>
        <taxon>Xanthomonas</taxon>
    </lineage>
</organism>
<dbReference type="AlphaFoldDB" id="D2UFW4"/>
<dbReference type="EMBL" id="FP565176">
    <property type="protein sequence ID" value="CBA17275.1"/>
    <property type="molecule type" value="Genomic_DNA"/>
</dbReference>
<feature type="signal peptide" evidence="1">
    <location>
        <begin position="1"/>
        <end position="31"/>
    </location>
</feature>
<keyword evidence="1" id="KW-0732">Signal</keyword>
<proteinExistence type="predicted"/>
<dbReference type="GeneID" id="57878106"/>
<evidence type="ECO:0008006" key="4">
    <source>
        <dbReference type="Google" id="ProtNLM"/>
    </source>
</evidence>
<accession>D2UFW4</accession>
<sequence>MVGRSSVRYFRKTALCAFFAVAAGASISASAEKSEQVIIKNYSTSSGVQAFWIQSEANPGGWACFPVSQPTLLPNGRAIPGGANAPAILYNISYDFYALSSTSCEKGGQRITKLSTIKYKVIDPYVKTVNIDITDYGLNITQGK</sequence>
<evidence type="ECO:0000313" key="3">
    <source>
        <dbReference type="Proteomes" id="UP000001890"/>
    </source>
</evidence>
<name>D2UFW4_XANAP</name>